<dbReference type="InterPro" id="IPR050963">
    <property type="entry name" value="Sirohydro_Cobaltochel/CbiX"/>
</dbReference>
<dbReference type="PANTHER" id="PTHR33542">
    <property type="entry name" value="SIROHYDROCHLORIN FERROCHELATASE, CHLOROPLASTIC"/>
    <property type="match status" value="1"/>
</dbReference>
<evidence type="ECO:0000313" key="2">
    <source>
        <dbReference type="Proteomes" id="UP000248168"/>
    </source>
</evidence>
<sequence length="561" mass="61927">MFTFRQTTGSLAILFIFGIGWMPAHAAPVPKVGFLVVAPDRGFLGNQEIRSLVAEFKKSYPAALGLIGKDYTGVQGEYAAYLTRAAQELKQNGVTEIVAIPLFLSDADPLLTRIRPLIAAYSGELPVRWAPAMAHDYLIGQIVLDRIAALSAASESDRLILVGAGATDEANEHRLKADLEHLLAYVARYRSFRETDVVVYYERDATNAEQKNKDIKAHLLSRMAKQGRTLLVPVFIGPKFDYSMSLAAWMDAQFKHTNAAYKPDELLPHPNALLWLKKTANRETALASNEIGVVIMPHGSTQPWNDAVETTITPLRSKYPIEMAYGMGDPHIIQDAVSRLEQQGIRRIVFVRMYALDHHMKPVTDYILGLAESAPAGGHDHASEVPPQVRTAALFSTFGGYEQNPEIALVLHKRIAELSKDPANETVVLLAHGEGTDEGDAQWISVMNQNIARLRLDPHCAKLKAITALTVREDWPKEREQAVAAVRTMIEEASKQGRVLVIANRLYGSGPYKTMLSGLNFELSEKGLVDPVLTRWLEDGLTRMTAELIPSKSEQSAAAHP</sequence>
<dbReference type="EMBL" id="OUNR01000001">
    <property type="protein sequence ID" value="SPP63380.1"/>
    <property type="molecule type" value="Genomic_DNA"/>
</dbReference>
<keyword evidence="2" id="KW-1185">Reference proteome</keyword>
<gene>
    <name evidence="1" type="ORF">NITLEN_10466</name>
</gene>
<proteinExistence type="predicted"/>
<dbReference type="InParanoid" id="A0A330L0X1"/>
<accession>A0A330L0X1</accession>
<dbReference type="PANTHER" id="PTHR33542:SF3">
    <property type="entry name" value="SIROHYDROCHLORIN FERROCHELATASE, CHLOROPLASTIC"/>
    <property type="match status" value="1"/>
</dbReference>
<protein>
    <recommendedName>
        <fullName evidence="3">Sirohydrochlorin cobaltochelatase</fullName>
    </recommendedName>
</protein>
<dbReference type="OrthoDB" id="1489951at2"/>
<name>A0A330L0X1_9BACT</name>
<organism evidence="1 2">
    <name type="scientific">Nitrospira lenta</name>
    <dbReference type="NCBI Taxonomy" id="1436998"/>
    <lineage>
        <taxon>Bacteria</taxon>
        <taxon>Pseudomonadati</taxon>
        <taxon>Nitrospirota</taxon>
        <taxon>Nitrospiria</taxon>
        <taxon>Nitrospirales</taxon>
        <taxon>Nitrospiraceae</taxon>
        <taxon>Nitrospira</taxon>
    </lineage>
</organism>
<dbReference type="Gene3D" id="3.40.50.1400">
    <property type="match status" value="2"/>
</dbReference>
<dbReference type="SUPFAM" id="SSF53800">
    <property type="entry name" value="Chelatase"/>
    <property type="match status" value="2"/>
</dbReference>
<evidence type="ECO:0000313" key="1">
    <source>
        <dbReference type="EMBL" id="SPP63380.1"/>
    </source>
</evidence>
<dbReference type="AlphaFoldDB" id="A0A330L0X1"/>
<reference evidence="2" key="1">
    <citation type="submission" date="2018-04" db="EMBL/GenBank/DDBJ databases">
        <authorList>
            <person name="Lucker S."/>
            <person name="Sakoula D."/>
        </authorList>
    </citation>
    <scope>NUCLEOTIDE SEQUENCE [LARGE SCALE GENOMIC DNA]</scope>
</reference>
<dbReference type="Proteomes" id="UP000248168">
    <property type="component" value="Unassembled WGS sequence"/>
</dbReference>
<evidence type="ECO:0008006" key="3">
    <source>
        <dbReference type="Google" id="ProtNLM"/>
    </source>
</evidence>
<dbReference type="RefSeq" id="WP_121987922.1">
    <property type="nucleotide sequence ID" value="NZ_OUNR01000001.1"/>
</dbReference>